<accession>A0A561UQ57</accession>
<keyword evidence="2" id="KW-1185">Reference proteome</keyword>
<dbReference type="OrthoDB" id="4260571at2"/>
<dbReference type="SUPFAM" id="SSF50249">
    <property type="entry name" value="Nucleic acid-binding proteins"/>
    <property type="match status" value="1"/>
</dbReference>
<proteinExistence type="predicted"/>
<comment type="caution">
    <text evidence="1">The sequence shown here is derived from an EMBL/GenBank/DDBJ whole genome shotgun (WGS) entry which is preliminary data.</text>
</comment>
<evidence type="ECO:0000313" key="2">
    <source>
        <dbReference type="Proteomes" id="UP000317940"/>
    </source>
</evidence>
<reference evidence="1 2" key="1">
    <citation type="submission" date="2019-06" db="EMBL/GenBank/DDBJ databases">
        <title>Sequencing the genomes of 1000 actinobacteria strains.</title>
        <authorList>
            <person name="Klenk H.-P."/>
        </authorList>
    </citation>
    <scope>NUCLEOTIDE SEQUENCE [LARGE SCALE GENOMIC DNA]</scope>
    <source>
        <strain evidence="1 2">DSM 44826</strain>
    </source>
</reference>
<dbReference type="Proteomes" id="UP000317940">
    <property type="component" value="Unassembled WGS sequence"/>
</dbReference>
<evidence type="ECO:0000313" key="1">
    <source>
        <dbReference type="EMBL" id="TWG01495.1"/>
    </source>
</evidence>
<evidence type="ECO:0008006" key="3">
    <source>
        <dbReference type="Google" id="ProtNLM"/>
    </source>
</evidence>
<dbReference type="EMBL" id="VIWT01000001">
    <property type="protein sequence ID" value="TWG01495.1"/>
    <property type="molecule type" value="Genomic_DNA"/>
</dbReference>
<dbReference type="RefSeq" id="WP_145907845.1">
    <property type="nucleotide sequence ID" value="NZ_BAAAMZ010000007.1"/>
</dbReference>
<dbReference type="AlphaFoldDB" id="A0A561UQ57"/>
<sequence length="119" mass="13030">MNQTLAAAPAEAETVLRYRQCRWCSSPTEHFRLLCPVCGSTDMVEQSSAGFGVVRRVGAVVRSEVLEHRIRQSCAITLDEGLTIPAVVTASRYEVVPIGTRVRLHAASGEQETAEFRLA</sequence>
<gene>
    <name evidence="1" type="ORF">FHX73_115396</name>
</gene>
<protein>
    <recommendedName>
        <fullName evidence="3">DUF35 domain-containing protein</fullName>
    </recommendedName>
</protein>
<dbReference type="InterPro" id="IPR012340">
    <property type="entry name" value="NA-bd_OB-fold"/>
</dbReference>
<organism evidence="1 2">
    <name type="scientific">Kitasatospora viridis</name>
    <dbReference type="NCBI Taxonomy" id="281105"/>
    <lineage>
        <taxon>Bacteria</taxon>
        <taxon>Bacillati</taxon>
        <taxon>Actinomycetota</taxon>
        <taxon>Actinomycetes</taxon>
        <taxon>Kitasatosporales</taxon>
        <taxon>Streptomycetaceae</taxon>
        <taxon>Kitasatospora</taxon>
    </lineage>
</organism>
<name>A0A561UQ57_9ACTN</name>